<dbReference type="GO" id="GO:0006508">
    <property type="term" value="P:proteolysis"/>
    <property type="evidence" value="ECO:0007669"/>
    <property type="project" value="UniProtKB-KW"/>
</dbReference>
<dbReference type="GO" id="GO:0005737">
    <property type="term" value="C:cytoplasm"/>
    <property type="evidence" value="ECO:0007669"/>
    <property type="project" value="InterPro"/>
</dbReference>
<keyword evidence="3" id="KW-0645">Protease</keyword>
<dbReference type="EMBL" id="JABFCX010000003">
    <property type="protein sequence ID" value="NNU16482.1"/>
    <property type="molecule type" value="Genomic_DNA"/>
</dbReference>
<evidence type="ECO:0000256" key="5">
    <source>
        <dbReference type="ARBA" id="ARBA00023211"/>
    </source>
</evidence>
<accession>A0A7Y3RNF5</accession>
<sequence length="446" mass="47722">MSAPILSDSSRLKEATPIYLLTRSDPLPEGAERPAQLSNFKGEPEQVAIFDGGVLLGAGDGRDPMVLGTASMKLPSGDYRLARSPDGMDLGAAVLAFALGAYRFTRYRAAPEAAKLIVDDQSLAQSATREAATAAFGRDLINTPAEEMGPDNLEAAARALAKEHGAEIKVHKGDGFAEDFPLINAVGRAADIEPRLIELNWMGGGPHRLALVGKGVCFDSGGLNIKPGKSMGLMKKDMGGAATSLALARRIMEERLPIHLRLLIPAVENAISGNAFRPGDVFRSRHGQTVEISNTDAEGRLILADAMTLALESKPDRLITLATLTGAARVALGPDLPPVYSTEPAFQDRVLRAGKELGDPLWPMPFWDRYNGYLDSDIADVNHAASTPFAGSITAALFLKRFAGQVPYTHIDTFAWTPVPLPGRPKGGEVLTMRALFRAMRDEFAS</sequence>
<evidence type="ECO:0000256" key="3">
    <source>
        <dbReference type="ARBA" id="ARBA00022670"/>
    </source>
</evidence>
<keyword evidence="8" id="KW-1185">Reference proteome</keyword>
<organism evidence="7 8">
    <name type="scientific">Parvularcula mediterranea</name>
    <dbReference type="NCBI Taxonomy" id="2732508"/>
    <lineage>
        <taxon>Bacteria</taxon>
        <taxon>Pseudomonadati</taxon>
        <taxon>Pseudomonadota</taxon>
        <taxon>Alphaproteobacteria</taxon>
        <taxon>Parvularculales</taxon>
        <taxon>Parvularculaceae</taxon>
        <taxon>Parvularcula</taxon>
    </lineage>
</organism>
<evidence type="ECO:0000259" key="6">
    <source>
        <dbReference type="PROSITE" id="PS00631"/>
    </source>
</evidence>
<dbReference type="PANTHER" id="PTHR11963:SF20">
    <property type="entry name" value="PEPTIDASE B"/>
    <property type="match status" value="1"/>
</dbReference>
<dbReference type="InterPro" id="IPR000819">
    <property type="entry name" value="Peptidase_M17_C"/>
</dbReference>
<dbReference type="InterPro" id="IPR011356">
    <property type="entry name" value="Leucine_aapep/pepB"/>
</dbReference>
<keyword evidence="2 7" id="KW-0031">Aminopeptidase</keyword>
<dbReference type="CDD" id="cd00433">
    <property type="entry name" value="Peptidase_M17"/>
    <property type="match status" value="1"/>
</dbReference>
<dbReference type="PANTHER" id="PTHR11963">
    <property type="entry name" value="LEUCINE AMINOPEPTIDASE-RELATED"/>
    <property type="match status" value="1"/>
</dbReference>
<dbReference type="InterPro" id="IPR048816">
    <property type="entry name" value="Peptidase_M17_N_1"/>
</dbReference>
<dbReference type="PROSITE" id="PS00631">
    <property type="entry name" value="CYTOSOL_AP"/>
    <property type="match status" value="1"/>
</dbReference>
<dbReference type="SUPFAM" id="SSF53187">
    <property type="entry name" value="Zn-dependent exopeptidases"/>
    <property type="match status" value="1"/>
</dbReference>
<evidence type="ECO:0000256" key="4">
    <source>
        <dbReference type="ARBA" id="ARBA00022801"/>
    </source>
</evidence>
<proteinExistence type="inferred from homology"/>
<dbReference type="GO" id="GO:0030145">
    <property type="term" value="F:manganese ion binding"/>
    <property type="evidence" value="ECO:0007669"/>
    <property type="project" value="InterPro"/>
</dbReference>
<feature type="domain" description="Cytosol aminopeptidase" evidence="6">
    <location>
        <begin position="294"/>
        <end position="301"/>
    </location>
</feature>
<dbReference type="Gene3D" id="3.40.630.10">
    <property type="entry name" value="Zn peptidases"/>
    <property type="match status" value="1"/>
</dbReference>
<dbReference type="AlphaFoldDB" id="A0A7Y3RNF5"/>
<comment type="caution">
    <text evidence="7">The sequence shown here is derived from an EMBL/GenBank/DDBJ whole genome shotgun (WGS) entry which is preliminary data.</text>
</comment>
<evidence type="ECO:0000256" key="1">
    <source>
        <dbReference type="ARBA" id="ARBA00009528"/>
    </source>
</evidence>
<evidence type="ECO:0000256" key="2">
    <source>
        <dbReference type="ARBA" id="ARBA00022438"/>
    </source>
</evidence>
<keyword evidence="4" id="KW-0378">Hydrolase</keyword>
<protein>
    <submittedName>
        <fullName evidence="7">Leucyl aminopeptidase family protein</fullName>
    </submittedName>
</protein>
<evidence type="ECO:0000313" key="7">
    <source>
        <dbReference type="EMBL" id="NNU16482.1"/>
    </source>
</evidence>
<dbReference type="PRINTS" id="PR00481">
    <property type="entry name" value="LAMNOPPTDASE"/>
</dbReference>
<dbReference type="GO" id="GO:0070006">
    <property type="term" value="F:metalloaminopeptidase activity"/>
    <property type="evidence" value="ECO:0007669"/>
    <property type="project" value="InterPro"/>
</dbReference>
<comment type="similarity">
    <text evidence="1">Belongs to the peptidase M17 family.</text>
</comment>
<dbReference type="Pfam" id="PF00883">
    <property type="entry name" value="Peptidase_M17"/>
    <property type="match status" value="1"/>
</dbReference>
<dbReference type="InterPro" id="IPR043472">
    <property type="entry name" value="Macro_dom-like"/>
</dbReference>
<dbReference type="RefSeq" id="WP_173198972.1">
    <property type="nucleotide sequence ID" value="NZ_JABFCX010000003.1"/>
</dbReference>
<keyword evidence="5" id="KW-0464">Manganese</keyword>
<dbReference type="Pfam" id="PF21337">
    <property type="entry name" value="Peptidase_M17_N_1"/>
    <property type="match status" value="1"/>
</dbReference>
<evidence type="ECO:0000313" key="8">
    <source>
        <dbReference type="Proteomes" id="UP000536835"/>
    </source>
</evidence>
<reference evidence="7 8" key="1">
    <citation type="submission" date="2020-05" db="EMBL/GenBank/DDBJ databases">
        <title>Parvularcula mediterraneae sp. nov., isolated from polypropylene straw from shallow seawater of the seashore of Laganas in Zakynthos island, Greece.</title>
        <authorList>
            <person name="Szabo I."/>
            <person name="Al-Omari J."/>
            <person name="Rado J."/>
            <person name="Szerdahelyi G.S."/>
        </authorList>
    </citation>
    <scope>NUCLEOTIDE SEQUENCE [LARGE SCALE GENOMIC DNA]</scope>
    <source>
        <strain evidence="7 8">ZS-1/3</strain>
    </source>
</reference>
<name>A0A7Y3RNF5_9PROT</name>
<dbReference type="Proteomes" id="UP000536835">
    <property type="component" value="Unassembled WGS sequence"/>
</dbReference>
<dbReference type="Gene3D" id="3.40.220.10">
    <property type="entry name" value="Leucine Aminopeptidase, subunit E, domain 1"/>
    <property type="match status" value="1"/>
</dbReference>
<gene>
    <name evidence="7" type="ORF">HK107_09135</name>
</gene>